<dbReference type="PANTHER" id="PTHR36766:SF40">
    <property type="entry name" value="DISEASE RESISTANCE PROTEIN RGA3"/>
    <property type="match status" value="1"/>
</dbReference>
<dbReference type="EMBL" id="GBRH01216240">
    <property type="protein sequence ID" value="JAD81655.1"/>
    <property type="molecule type" value="Transcribed_RNA"/>
</dbReference>
<reference evidence="1" key="1">
    <citation type="submission" date="2014-09" db="EMBL/GenBank/DDBJ databases">
        <authorList>
            <person name="Magalhaes I.L.F."/>
            <person name="Oliveira U."/>
            <person name="Santos F.R."/>
            <person name="Vidigal T.H.D.A."/>
            <person name="Brescovit A.D."/>
            <person name="Santos A.J."/>
        </authorList>
    </citation>
    <scope>NUCLEOTIDE SEQUENCE</scope>
    <source>
        <tissue evidence="1">Shoot tissue taken approximately 20 cm above the soil surface</tissue>
    </source>
</reference>
<evidence type="ECO:0000313" key="1">
    <source>
        <dbReference type="EMBL" id="JAD81655.1"/>
    </source>
</evidence>
<dbReference type="PANTHER" id="PTHR36766">
    <property type="entry name" value="PLANT BROAD-SPECTRUM MILDEW RESISTANCE PROTEIN RPW8"/>
    <property type="match status" value="1"/>
</dbReference>
<protein>
    <recommendedName>
        <fullName evidence="2">NB-ARC domain-containing protein</fullName>
    </recommendedName>
</protein>
<name>A0A0A9D7N7_ARUDO</name>
<dbReference type="InterPro" id="IPR032675">
    <property type="entry name" value="LRR_dom_sf"/>
</dbReference>
<evidence type="ECO:0008006" key="2">
    <source>
        <dbReference type="Google" id="ProtNLM"/>
    </source>
</evidence>
<sequence length="148" mass="16492">MDDVAGVFSAPICTLLSSSLTKLHFWEGKEVERFTPEQEKALQSLTSLEEIGFWSCNKLQCLPAGLHRLPNLKRLYIYDCAAIQSLPKDGLPSSLQELEIDKCPAILSLPKVADLPSSLRVLDVRDSKSEELKRQCRKLIGTIPIVKA</sequence>
<reference evidence="1" key="2">
    <citation type="journal article" date="2015" name="Data Brief">
        <title>Shoot transcriptome of the giant reed, Arundo donax.</title>
        <authorList>
            <person name="Barrero R.A."/>
            <person name="Guerrero F.D."/>
            <person name="Moolhuijzen P."/>
            <person name="Goolsby J.A."/>
            <person name="Tidwell J."/>
            <person name="Bellgard S.E."/>
            <person name="Bellgard M.I."/>
        </authorList>
    </citation>
    <scope>NUCLEOTIDE SEQUENCE</scope>
    <source>
        <tissue evidence="1">Shoot tissue taken approximately 20 cm above the soil surface</tissue>
    </source>
</reference>
<proteinExistence type="predicted"/>
<accession>A0A0A9D7N7</accession>
<organism evidence="1">
    <name type="scientific">Arundo donax</name>
    <name type="common">Giant reed</name>
    <name type="synonym">Donax arundinaceus</name>
    <dbReference type="NCBI Taxonomy" id="35708"/>
    <lineage>
        <taxon>Eukaryota</taxon>
        <taxon>Viridiplantae</taxon>
        <taxon>Streptophyta</taxon>
        <taxon>Embryophyta</taxon>
        <taxon>Tracheophyta</taxon>
        <taxon>Spermatophyta</taxon>
        <taxon>Magnoliopsida</taxon>
        <taxon>Liliopsida</taxon>
        <taxon>Poales</taxon>
        <taxon>Poaceae</taxon>
        <taxon>PACMAD clade</taxon>
        <taxon>Arundinoideae</taxon>
        <taxon>Arundineae</taxon>
        <taxon>Arundo</taxon>
    </lineage>
</organism>
<dbReference type="Gene3D" id="3.80.10.10">
    <property type="entry name" value="Ribonuclease Inhibitor"/>
    <property type="match status" value="1"/>
</dbReference>
<dbReference type="SUPFAM" id="SSF52058">
    <property type="entry name" value="L domain-like"/>
    <property type="match status" value="1"/>
</dbReference>
<dbReference type="AlphaFoldDB" id="A0A0A9D7N7"/>